<organism evidence="2 3">
    <name type="scientific">Canavalia gladiata</name>
    <name type="common">Sword bean</name>
    <name type="synonym">Dolichos gladiatus</name>
    <dbReference type="NCBI Taxonomy" id="3824"/>
    <lineage>
        <taxon>Eukaryota</taxon>
        <taxon>Viridiplantae</taxon>
        <taxon>Streptophyta</taxon>
        <taxon>Embryophyta</taxon>
        <taxon>Tracheophyta</taxon>
        <taxon>Spermatophyta</taxon>
        <taxon>Magnoliopsida</taxon>
        <taxon>eudicotyledons</taxon>
        <taxon>Gunneridae</taxon>
        <taxon>Pentapetalae</taxon>
        <taxon>rosids</taxon>
        <taxon>fabids</taxon>
        <taxon>Fabales</taxon>
        <taxon>Fabaceae</taxon>
        <taxon>Papilionoideae</taxon>
        <taxon>50 kb inversion clade</taxon>
        <taxon>NPAAA clade</taxon>
        <taxon>indigoferoid/millettioid clade</taxon>
        <taxon>Phaseoleae</taxon>
        <taxon>Canavalia</taxon>
    </lineage>
</organism>
<sequence length="208" mass="23726">MSMVSLQGPALDKFIGPGNEFVDEEHPQKYHGITFKESLLASGDTTDNKRSSPDFDDGDHENDPFGQKKSKVEEATSGVTTGMILSLCERMNFRLQNLRFRSGTLHFKMKPFIPGRATPTPKLVINYLQALKSSEESLKEKASLHLWTLELQPEWFFHDFPIQLTQLGPVKTEREHLALEDYLKRLCSEDLDLSVRSEALDWIWKVGS</sequence>
<name>A0AAN9Q4F6_CANGL</name>
<dbReference type="EMBL" id="JAYMYQ010000007">
    <property type="protein sequence ID" value="KAK7320929.1"/>
    <property type="molecule type" value="Genomic_DNA"/>
</dbReference>
<dbReference type="Proteomes" id="UP001367508">
    <property type="component" value="Unassembled WGS sequence"/>
</dbReference>
<feature type="region of interest" description="Disordered" evidence="1">
    <location>
        <begin position="41"/>
        <end position="74"/>
    </location>
</feature>
<keyword evidence="3" id="KW-1185">Reference proteome</keyword>
<comment type="caution">
    <text evidence="2">The sequence shown here is derived from an EMBL/GenBank/DDBJ whole genome shotgun (WGS) entry which is preliminary data.</text>
</comment>
<evidence type="ECO:0000256" key="1">
    <source>
        <dbReference type="SAM" id="MobiDB-lite"/>
    </source>
</evidence>
<gene>
    <name evidence="2" type="ORF">VNO77_30888</name>
</gene>
<dbReference type="AlphaFoldDB" id="A0AAN9Q4F6"/>
<proteinExistence type="predicted"/>
<protein>
    <submittedName>
        <fullName evidence="2">Uncharacterized protein</fullName>
    </submittedName>
</protein>
<evidence type="ECO:0000313" key="3">
    <source>
        <dbReference type="Proteomes" id="UP001367508"/>
    </source>
</evidence>
<reference evidence="2 3" key="1">
    <citation type="submission" date="2024-01" db="EMBL/GenBank/DDBJ databases">
        <title>The genomes of 5 underutilized Papilionoideae crops provide insights into root nodulation and disease resistanc.</title>
        <authorList>
            <person name="Jiang F."/>
        </authorList>
    </citation>
    <scope>NUCLEOTIDE SEQUENCE [LARGE SCALE GENOMIC DNA]</scope>
    <source>
        <strain evidence="2">LVBAO_FW01</strain>
        <tissue evidence="2">Leaves</tissue>
    </source>
</reference>
<evidence type="ECO:0000313" key="2">
    <source>
        <dbReference type="EMBL" id="KAK7320929.1"/>
    </source>
</evidence>
<accession>A0AAN9Q4F6</accession>